<feature type="region of interest" description="Disordered" evidence="1">
    <location>
        <begin position="667"/>
        <end position="708"/>
    </location>
</feature>
<dbReference type="EMBL" id="CDMZ01003588">
    <property type="protein sequence ID" value="CEM46915.1"/>
    <property type="molecule type" value="Genomic_DNA"/>
</dbReference>
<feature type="compositionally biased region" description="Basic and acidic residues" evidence="1">
    <location>
        <begin position="1368"/>
        <end position="1384"/>
    </location>
</feature>
<feature type="region of interest" description="Disordered" evidence="1">
    <location>
        <begin position="28"/>
        <end position="61"/>
    </location>
</feature>
<dbReference type="InterPro" id="IPR032707">
    <property type="entry name" value="MYCBPAP"/>
</dbReference>
<feature type="compositionally biased region" description="Polar residues" evidence="1">
    <location>
        <begin position="31"/>
        <end position="42"/>
    </location>
</feature>
<reference evidence="2" key="1">
    <citation type="submission" date="2014-11" db="EMBL/GenBank/DDBJ databases">
        <authorList>
            <person name="Otto D Thomas"/>
            <person name="Naeem Raeece"/>
        </authorList>
    </citation>
    <scope>NUCLEOTIDE SEQUENCE</scope>
</reference>
<evidence type="ECO:0008006" key="3">
    <source>
        <dbReference type="Google" id="ProtNLM"/>
    </source>
</evidence>
<dbReference type="VEuPathDB" id="CryptoDB:Cvel_1290"/>
<feature type="region of interest" description="Disordered" evidence="1">
    <location>
        <begin position="1645"/>
        <end position="1711"/>
    </location>
</feature>
<feature type="region of interest" description="Disordered" evidence="1">
    <location>
        <begin position="933"/>
        <end position="972"/>
    </location>
</feature>
<feature type="region of interest" description="Disordered" evidence="1">
    <location>
        <begin position="1418"/>
        <end position="1461"/>
    </location>
</feature>
<organism evidence="2">
    <name type="scientific">Chromera velia CCMP2878</name>
    <dbReference type="NCBI Taxonomy" id="1169474"/>
    <lineage>
        <taxon>Eukaryota</taxon>
        <taxon>Sar</taxon>
        <taxon>Alveolata</taxon>
        <taxon>Colpodellida</taxon>
        <taxon>Chromeraceae</taxon>
        <taxon>Chromera</taxon>
    </lineage>
</organism>
<feature type="compositionally biased region" description="Low complexity" evidence="1">
    <location>
        <begin position="1420"/>
        <end position="1437"/>
    </location>
</feature>
<feature type="compositionally biased region" description="Basic and acidic residues" evidence="1">
    <location>
        <begin position="1438"/>
        <end position="1447"/>
    </location>
</feature>
<sequence length="1785" mass="195741">MKSEDFKSPPQALETPSKIFSEAGASLKYVPQSQRQTDSHGVTSRRRSDASSILKKPKEIEHMTVQEKLEISRDQRILDRFASEEKRWERFRKKASEKTQRRPDELAITRAEEHREKMETFDLLDAAVPAKDRPGPDWYASLRNGDTTIIHIGGIWSGLTLNRKTKPTEVKRIVRKPWLRELHESIQAREAGETPSVLPKDRLPSALAAAPPARHGRTWRDIDVLVDKLTKYKSRVEACSPGRLALNDFLEVKGSGINPMMERSYEEEGEGMEENLRASGEMGEGGRGGNAEGMEDGMALLKPYKPGGSFRTAKTTEHEEELQEGPFLQMDTEELIFSARVGSVASKVVRLENRGTAVLVFEWSMEIQERRVPWKDVEQEEPPRLGGAFTCAQPKGRILPGASALISFAFQGAVPGCFSESWQADRLKEGREELSENMRYSSVVRDAKEITNEVVGGVKRRPPPPPDLSDEATQRKVFEDCNASLGLKHSNELFARFLDTAAEVKELVRERHRESFRKRIEELRQRREKNHLLCTDVSEDTTIAEEEALSEWVESDQFEPFEWDLSVPSLISHTLLIPDGKTRREVMQRIGLLSFEALHPGIDASPLSDDLSASIASAASKIPQLINAARKELEMDEMFFLPPPVASEDPGFFVKLLEWRKQREKLNEIREQEPGAAAPGDAKGKKGGAAKKGGGKKDKDAKDKEDLGVPEWLEPALAELASSLSTAFAEGFSLRKSEHLALKAAMTDANFVHSENFVKRALTKMTWEQCGIGGSVVFLLVDLDLPQLWAPECAAVLGNPDRADEIEEVLDEAAVSVIKHKLAILKELLDLSPQAVLIGLHIGPSPQFEAELTEGDVASFKEKRLKKLTELRQKHKAEALQECERLYGQKKAAAMEEADAQAEDQPPVIDEHSLSFRTECLKEKYSAFEMVRYGSPPPAIPSGEGEGEEQGEEKTQQAEATEGKGAITKASGLKGSGWWSTKGFLGLVQEVVGRAASSVEFLEHEEWSSTNKEGKEGDFAKMIREGRDNRVFLLENMRSFFEEAGEWCSLPLPGPPTPVSETPPPATDGKKDKKDKSAEPPPPPKHVLDGLAGYRVRTKVPLASRLAWLNRTVGTLMRPDLIMNDNLRLSRVGLVPREGPPKVWGGAQGGAAGNWEAVTGPSGPWTAGTRLLSTYAQVSGPSPCAALPLQWPTSPLRVLGPSALTEVKAVQRLCEDAGKPVNGRAVGEFENGVTDEVELVCGSLEPKPRRAGKRWVLSEVEKRKRERAEKARRSQMSLREIRAEGKKGECLMVIGGYNCTFESLKENLRSVTQTLPLVTDIFVCGSFLRLLLRICWNLSTGLFPVPPLPDVTRPASQQESEEGDDAEAEQRAAMKAAEESRSRKEQMEILQAWTEGVTHFLEECARRDVRLHFPPDLLCTPPSERSPTASSSPSGTAPEEKEGKTTPDADAGDAAVQGSEDGTLPLAEAIRRGADPKQQKKNKLWGLEVFPLATEPLESLLPFPLGVFPQVLESLQTQLEALRVQLEGNKKETSPPPAAVVEGASGELPPPGEGDGEAMGGKEDEELPVSPTQVLPLIPPDCAIVDIGPASLDRLKGLMDRAGSVIWMGGPLGAASCGDELNEGMDAEGKRKLKLTRSTRRLVHLIEERANPDEEFEEPEPDDDEEEEEDEEGKEGEGAEDGEGEGEEGDEEGEGEEEEAEGAGATVDPPDLTTSLILGDVCAYFASAFLRNPLGTPGGQSLSTPQRLSNVSALSFAGAAGSELLSGCAMLPGLEAAEDGRLGLQ</sequence>
<feature type="region of interest" description="Disordered" evidence="1">
    <location>
        <begin position="1347"/>
        <end position="1384"/>
    </location>
</feature>
<name>A0A0G4HRH7_9ALVE</name>
<protein>
    <recommendedName>
        <fullName evidence="3">Phosphoglycerate kinase</fullName>
    </recommendedName>
</protein>
<feature type="compositionally biased region" description="Basic and acidic residues" evidence="1">
    <location>
        <begin position="1068"/>
        <end position="1078"/>
    </location>
</feature>
<proteinExistence type="predicted"/>
<feature type="region of interest" description="Disordered" evidence="1">
    <location>
        <begin position="1529"/>
        <end position="1565"/>
    </location>
</feature>
<feature type="compositionally biased region" description="Acidic residues" evidence="1">
    <location>
        <begin position="1653"/>
        <end position="1701"/>
    </location>
</feature>
<dbReference type="PANTHER" id="PTHR48421:SF1">
    <property type="entry name" value="MYCBP-ASSOCIATED PROTEIN"/>
    <property type="match status" value="1"/>
</dbReference>
<dbReference type="Pfam" id="PF14646">
    <property type="entry name" value="MYCBPAP"/>
    <property type="match status" value="1"/>
</dbReference>
<accession>A0A0G4HRH7</accession>
<feature type="compositionally biased region" description="Pro residues" evidence="1">
    <location>
        <begin position="1052"/>
        <end position="1066"/>
    </location>
</feature>
<gene>
    <name evidence="2" type="ORF">Cvel_1290</name>
</gene>
<feature type="compositionally biased region" description="Basic and acidic residues" evidence="1">
    <location>
        <begin position="695"/>
        <end position="707"/>
    </location>
</feature>
<dbReference type="PANTHER" id="PTHR48421">
    <property type="entry name" value="MYCBP-ASSOCIATED PROTEIN"/>
    <property type="match status" value="1"/>
</dbReference>
<feature type="region of interest" description="Disordered" evidence="1">
    <location>
        <begin position="1049"/>
        <end position="1088"/>
    </location>
</feature>
<evidence type="ECO:0000256" key="1">
    <source>
        <dbReference type="SAM" id="MobiDB-lite"/>
    </source>
</evidence>
<evidence type="ECO:0000313" key="2">
    <source>
        <dbReference type="EMBL" id="CEM46915.1"/>
    </source>
</evidence>